<dbReference type="SUPFAM" id="SSF103473">
    <property type="entry name" value="MFS general substrate transporter"/>
    <property type="match status" value="1"/>
</dbReference>
<sequence>MATTLNEPSMSNLDAKNNWDDKEILKEPTSAKRRISRTTSAPAVPSLHSTEDNSSLDEASINELDRDEVYLKHVFYFHKRPWRVRRCYILILMTSLTYMTIGLNDSAVGALIPQMQEFYNHSEATMSLCFLANFGGYLVSTAISSYLIHHLPLRIVLMIASAIYAAGSLIGAFAPPFATIVVSLLLTGAGGGLLDVAATSVIIHYEDGPLLTITYSFFSVGSMVSPFIVGGLRSSGKAWNLYFWFPVALSLFLMTLQCPGSSDESNPDEKKSKGRVLRRKSKSYSSLNPSKQTKSPPSQPKLKLKQATRQQSESSDEELKPPPLPPKPAKIPLGARHKRVPAIIKIPGRDVEFAHSRNGSTASEAQTTASSATTTTTFQTETTATTAPSSLILDTPVLSSKKASLKDRESLASRITYQQSPETTPIPAKVDTTPIATEAPAISLNTSDNTLMRSPSSSNTIALNRARSKAMRDRAKRLSLAKSSNNLLQVASNQSLTKSLHQSQSCSTFKSATTSTSRQTFESAFDGTNPADYSPSPTWEYDDIYNSNSNLRQTEENENTRGLLPLQPINEVVSPLVDYDLNCFMQHSASYKSIKLAGTGGAPSESPSIPQAMHHNDTVTKRNVSNSHSVTDQNELEDLDDSVKQALLMADDVLAFS</sequence>
<evidence type="ECO:0000313" key="9">
    <source>
        <dbReference type="EMBL" id="TIC29920.1"/>
    </source>
</evidence>
<feature type="region of interest" description="Disordered" evidence="7">
    <location>
        <begin position="355"/>
        <end position="383"/>
    </location>
</feature>
<evidence type="ECO:0000256" key="5">
    <source>
        <dbReference type="ARBA" id="ARBA00022989"/>
    </source>
</evidence>
<accession>A0A4T0QZI5</accession>
<dbReference type="Gene3D" id="1.20.1250.20">
    <property type="entry name" value="MFS general substrate transporter like domains"/>
    <property type="match status" value="1"/>
</dbReference>
<feature type="transmembrane region" description="Helical" evidence="8">
    <location>
        <begin position="210"/>
        <end position="229"/>
    </location>
</feature>
<proteinExistence type="inferred from homology"/>
<evidence type="ECO:0000256" key="6">
    <source>
        <dbReference type="ARBA" id="ARBA00023136"/>
    </source>
</evidence>
<comment type="similarity">
    <text evidence="2">Belongs to the major facilitator superfamily.</text>
</comment>
<dbReference type="PANTHER" id="PTHR23514:SF3">
    <property type="entry name" value="BYPASS OF STOP CODON PROTEIN 6"/>
    <property type="match status" value="1"/>
</dbReference>
<comment type="caution">
    <text evidence="9">The sequence shown here is derived from an EMBL/GenBank/DDBJ whole genome shotgun (WGS) entry which is preliminary data.</text>
</comment>
<dbReference type="EMBL" id="SPRO01000022">
    <property type="protein sequence ID" value="TIC29920.1"/>
    <property type="molecule type" value="Genomic_DNA"/>
</dbReference>
<evidence type="ECO:0000256" key="1">
    <source>
        <dbReference type="ARBA" id="ARBA00004127"/>
    </source>
</evidence>
<evidence type="ECO:0000256" key="2">
    <source>
        <dbReference type="ARBA" id="ARBA00008335"/>
    </source>
</evidence>
<keyword evidence="6 8" id="KW-0472">Membrane</keyword>
<evidence type="ECO:0000256" key="7">
    <source>
        <dbReference type="SAM" id="MobiDB-lite"/>
    </source>
</evidence>
<feature type="compositionally biased region" description="Low complexity" evidence="7">
    <location>
        <begin position="360"/>
        <end position="383"/>
    </location>
</feature>
<evidence type="ECO:0000256" key="4">
    <source>
        <dbReference type="ARBA" id="ARBA00022692"/>
    </source>
</evidence>
<name>A0A4T0QZI5_9BASI</name>
<feature type="transmembrane region" description="Helical" evidence="8">
    <location>
        <begin position="87"/>
        <end position="112"/>
    </location>
</feature>
<dbReference type="Pfam" id="PF07690">
    <property type="entry name" value="MFS_1"/>
    <property type="match status" value="1"/>
</dbReference>
<evidence type="ECO:0000313" key="10">
    <source>
        <dbReference type="Proteomes" id="UP000305647"/>
    </source>
</evidence>
<dbReference type="AlphaFoldDB" id="A0A4T0QZI5"/>
<feature type="region of interest" description="Disordered" evidence="7">
    <location>
        <begin position="518"/>
        <end position="540"/>
    </location>
</feature>
<dbReference type="GO" id="GO:0022857">
    <property type="term" value="F:transmembrane transporter activity"/>
    <property type="evidence" value="ECO:0007669"/>
    <property type="project" value="InterPro"/>
</dbReference>
<feature type="transmembrane region" description="Helical" evidence="8">
    <location>
        <begin position="241"/>
        <end position="260"/>
    </location>
</feature>
<feature type="region of interest" description="Disordered" evidence="7">
    <location>
        <begin position="1"/>
        <end position="58"/>
    </location>
</feature>
<dbReference type="InterPro" id="IPR051788">
    <property type="entry name" value="MFS_Transporter"/>
</dbReference>
<feature type="transmembrane region" description="Helical" evidence="8">
    <location>
        <begin position="124"/>
        <end position="148"/>
    </location>
</feature>
<evidence type="ECO:0000256" key="8">
    <source>
        <dbReference type="SAM" id="Phobius"/>
    </source>
</evidence>
<feature type="compositionally biased region" description="Polar residues" evidence="7">
    <location>
        <begin position="1"/>
        <end position="15"/>
    </location>
</feature>
<dbReference type="Proteomes" id="UP000305647">
    <property type="component" value="Unassembled WGS sequence"/>
</dbReference>
<feature type="compositionally biased region" description="Basic and acidic residues" evidence="7">
    <location>
        <begin position="17"/>
        <end position="30"/>
    </location>
</feature>
<dbReference type="InterPro" id="IPR036259">
    <property type="entry name" value="MFS_trans_sf"/>
</dbReference>
<protein>
    <recommendedName>
        <fullName evidence="11">MFS general substrate transporter</fullName>
    </recommendedName>
</protein>
<feature type="region of interest" description="Disordered" evidence="7">
    <location>
        <begin position="259"/>
        <end position="336"/>
    </location>
</feature>
<feature type="transmembrane region" description="Helical" evidence="8">
    <location>
        <begin position="155"/>
        <end position="174"/>
    </location>
</feature>
<dbReference type="GO" id="GO:0016020">
    <property type="term" value="C:membrane"/>
    <property type="evidence" value="ECO:0007669"/>
    <property type="project" value="TreeGrafter"/>
</dbReference>
<keyword evidence="5 8" id="KW-1133">Transmembrane helix</keyword>
<gene>
    <name evidence="9" type="ORF">E3Q10_02350</name>
</gene>
<evidence type="ECO:0008006" key="11">
    <source>
        <dbReference type="Google" id="ProtNLM"/>
    </source>
</evidence>
<dbReference type="GO" id="GO:0012505">
    <property type="term" value="C:endomembrane system"/>
    <property type="evidence" value="ECO:0007669"/>
    <property type="project" value="UniProtKB-SubCell"/>
</dbReference>
<evidence type="ECO:0000256" key="3">
    <source>
        <dbReference type="ARBA" id="ARBA00022448"/>
    </source>
</evidence>
<feature type="compositionally biased region" description="Basic residues" evidence="7">
    <location>
        <begin position="272"/>
        <end position="282"/>
    </location>
</feature>
<reference evidence="9 10" key="1">
    <citation type="submission" date="2019-03" db="EMBL/GenBank/DDBJ databases">
        <title>Sequencing 25 genomes of Wallemia mellicola.</title>
        <authorList>
            <person name="Gostincar C."/>
        </authorList>
    </citation>
    <scope>NUCLEOTIDE SEQUENCE [LARGE SCALE GENOMIC DNA]</scope>
    <source>
        <strain evidence="9 10">EXF-8738</strain>
    </source>
</reference>
<dbReference type="InterPro" id="IPR011701">
    <property type="entry name" value="MFS"/>
</dbReference>
<organism evidence="9 10">
    <name type="scientific">Wallemia mellicola</name>
    <dbReference type="NCBI Taxonomy" id="1708541"/>
    <lineage>
        <taxon>Eukaryota</taxon>
        <taxon>Fungi</taxon>
        <taxon>Dikarya</taxon>
        <taxon>Basidiomycota</taxon>
        <taxon>Wallemiomycotina</taxon>
        <taxon>Wallemiomycetes</taxon>
        <taxon>Wallemiales</taxon>
        <taxon>Wallemiaceae</taxon>
        <taxon>Wallemia</taxon>
    </lineage>
</organism>
<keyword evidence="3" id="KW-0813">Transport</keyword>
<keyword evidence="4 8" id="KW-0812">Transmembrane</keyword>
<dbReference type="PANTHER" id="PTHR23514">
    <property type="entry name" value="BYPASS OF STOP CODON PROTEIN 6"/>
    <property type="match status" value="1"/>
</dbReference>
<comment type="subcellular location">
    <subcellularLocation>
        <location evidence="1">Endomembrane system</location>
        <topology evidence="1">Multi-pass membrane protein</topology>
    </subcellularLocation>
</comment>